<evidence type="ECO:0000313" key="2">
    <source>
        <dbReference type="Proteomes" id="UP001193389"/>
    </source>
</evidence>
<dbReference type="Proteomes" id="UP001193389">
    <property type="component" value="Chromosome"/>
</dbReference>
<sequence>MTGLSLSAKEKTISLKKFKSTDIGNPDISGSSRIQDNSITITAGGADVWGVEDEFRFVYMEQTGDFDLIAQIESLTEPHLYTKAGLMAREDLSDNSRHIFFQVFPNNNPRNKNNGGYEFQYRKEKAGEMKAIYPAKFDGIPEFPVNYPNTWIRLKRVGNDFTGFYSADGKTWKLYTTFNMEIPEKIYLGFAVTSHNTKKAATAIFKNISELKE</sequence>
<protein>
    <submittedName>
        <fullName evidence="1">Muc19</fullName>
    </submittedName>
</protein>
<proteinExistence type="predicted"/>
<dbReference type="RefSeq" id="WP_318349944.1">
    <property type="nucleotide sequence ID" value="NZ_AP018694.1"/>
</dbReference>
<dbReference type="SUPFAM" id="SSF49899">
    <property type="entry name" value="Concanavalin A-like lectins/glucanases"/>
    <property type="match status" value="1"/>
</dbReference>
<dbReference type="InterPro" id="IPR013320">
    <property type="entry name" value="ConA-like_dom_sf"/>
</dbReference>
<dbReference type="KEGG" id="anf:AQPE_1058"/>
<dbReference type="EMBL" id="AP018694">
    <property type="protein sequence ID" value="BBE16911.1"/>
    <property type="molecule type" value="Genomic_DNA"/>
</dbReference>
<accession>A0A5K7S5T0</accession>
<organism evidence="1 2">
    <name type="scientific">Aquipluma nitroreducens</name>
    <dbReference type="NCBI Taxonomy" id="2010828"/>
    <lineage>
        <taxon>Bacteria</taxon>
        <taxon>Pseudomonadati</taxon>
        <taxon>Bacteroidota</taxon>
        <taxon>Bacteroidia</taxon>
        <taxon>Marinilabiliales</taxon>
        <taxon>Prolixibacteraceae</taxon>
        <taxon>Aquipluma</taxon>
    </lineage>
</organism>
<name>A0A5K7S5T0_9BACT</name>
<dbReference type="Gene3D" id="2.60.120.200">
    <property type="match status" value="1"/>
</dbReference>
<gene>
    <name evidence="1" type="ORF">AQPE_1058</name>
</gene>
<dbReference type="AlphaFoldDB" id="A0A5K7S5T0"/>
<reference evidence="1" key="1">
    <citation type="journal article" date="2020" name="Int. J. Syst. Evol. Microbiol.">
        <title>Aquipluma nitroreducens gen. nov. sp. nov., a novel facultatively anaerobic bacterium isolated from a freshwater lake.</title>
        <authorList>
            <person name="Watanabe M."/>
            <person name="Kojima H."/>
            <person name="Fukui M."/>
        </authorList>
    </citation>
    <scope>NUCLEOTIDE SEQUENCE</scope>
    <source>
        <strain evidence="1">MeG22</strain>
    </source>
</reference>
<evidence type="ECO:0000313" key="1">
    <source>
        <dbReference type="EMBL" id="BBE16911.1"/>
    </source>
</evidence>
<keyword evidence="2" id="KW-1185">Reference proteome</keyword>
<dbReference type="GO" id="GO:0005975">
    <property type="term" value="P:carbohydrate metabolic process"/>
    <property type="evidence" value="ECO:0007669"/>
    <property type="project" value="UniProtKB-ARBA"/>
</dbReference>
<dbReference type="GO" id="GO:0004553">
    <property type="term" value="F:hydrolase activity, hydrolyzing O-glycosyl compounds"/>
    <property type="evidence" value="ECO:0007669"/>
    <property type="project" value="UniProtKB-ARBA"/>
</dbReference>